<evidence type="ECO:0000313" key="2">
    <source>
        <dbReference type="EMBL" id="MBA4866952.1"/>
    </source>
</evidence>
<feature type="signal peptide" evidence="1">
    <location>
        <begin position="1"/>
        <end position="44"/>
    </location>
</feature>
<dbReference type="AlphaFoldDB" id="A0A7W2D8W7"/>
<dbReference type="Proteomes" id="UP000586976">
    <property type="component" value="Unassembled WGS sequence"/>
</dbReference>
<sequence length="495" mass="51632">MTQRTSGTGARGIRRTAACAVRTLLAVSLAAVVSATLASAPANAVSDVNVGRRFNDGLDTRYSVTSFTAAAQSMGYSATGYTGGRNVDDVFNDGAGSAVLGLFGHANAGIFQTNEGATDAQDSILAAGTTTDLVSPYANVRFLTEYLPFAEIDDMRLLILAGCDTSLSSAWGDFNKAAASRGVDSVISFSGLVYYPATTAGTAISTTNYSGNYFWDRFSYHAKTGVSVSTALARARTDLVAKEGKAGGWDRYVIRGTVANPGGITLKPAAAGAPLGSEPLATEGFSSFAQLTPVATTTGQGPDGDVVTAVTTAEGVEYRVRQDGSVLDSVAVPTTGGEITLTSEQARDAAQRFVSDNVAGFSSGWRLVTDEAVSHLDGDALRLLRWRTVEDGRAGAREVTAEIDRRTGAVTYLSANRGSGTADFRLTAEEAIAATRSVVGDTAGTADAEPDVWNASRWVVTVDRGLTGRDGARMPDVERLEIDSRDGTVLSRTRT</sequence>
<gene>
    <name evidence="2" type="ORF">H1V43_37795</name>
</gene>
<proteinExistence type="predicted"/>
<name>A0A7W2D8W7_9ACTN</name>
<dbReference type="EMBL" id="JACEQY010000081">
    <property type="protein sequence ID" value="MBA4866952.1"/>
    <property type="molecule type" value="Genomic_DNA"/>
</dbReference>
<accession>A0A7W2D8W7</accession>
<feature type="chain" id="PRO_5030576455" evidence="1">
    <location>
        <begin position="45"/>
        <end position="495"/>
    </location>
</feature>
<evidence type="ECO:0000313" key="3">
    <source>
        <dbReference type="Proteomes" id="UP000586976"/>
    </source>
</evidence>
<keyword evidence="3" id="KW-1185">Reference proteome</keyword>
<reference evidence="2 3" key="1">
    <citation type="submission" date="2020-07" db="EMBL/GenBank/DDBJ databases">
        <title>Streptomyces isolated from Indian soil.</title>
        <authorList>
            <person name="Mandal S."/>
            <person name="Maiti P.K."/>
        </authorList>
    </citation>
    <scope>NUCLEOTIDE SEQUENCE [LARGE SCALE GENOMIC DNA]</scope>
    <source>
        <strain evidence="2 3">PSKA54</strain>
    </source>
</reference>
<keyword evidence="1" id="KW-0732">Signal</keyword>
<evidence type="ECO:0000256" key="1">
    <source>
        <dbReference type="SAM" id="SignalP"/>
    </source>
</evidence>
<dbReference type="RefSeq" id="WP_181868291.1">
    <property type="nucleotide sequence ID" value="NZ_JACEQY010000081.1"/>
</dbReference>
<comment type="caution">
    <text evidence="2">The sequence shown here is derived from an EMBL/GenBank/DDBJ whole genome shotgun (WGS) entry which is preliminary data.</text>
</comment>
<protein>
    <submittedName>
        <fullName evidence="2">Uncharacterized protein</fullName>
    </submittedName>
</protein>
<organism evidence="2 3">
    <name type="scientific">Streptomyces himalayensis subsp. aureolus</name>
    <dbReference type="NCBI Taxonomy" id="2758039"/>
    <lineage>
        <taxon>Bacteria</taxon>
        <taxon>Bacillati</taxon>
        <taxon>Actinomycetota</taxon>
        <taxon>Actinomycetes</taxon>
        <taxon>Kitasatosporales</taxon>
        <taxon>Streptomycetaceae</taxon>
        <taxon>Streptomyces</taxon>
        <taxon>Streptomyces himalayensis</taxon>
    </lineage>
</organism>